<dbReference type="SUPFAM" id="SSF53474">
    <property type="entry name" value="alpha/beta-Hydrolases"/>
    <property type="match status" value="1"/>
</dbReference>
<dbReference type="InterPro" id="IPR000639">
    <property type="entry name" value="Epox_hydrolase-like"/>
</dbReference>
<keyword evidence="4" id="KW-1185">Reference proteome</keyword>
<protein>
    <submittedName>
        <fullName evidence="3">Haloalkane dehalogenase family protein</fullName>
    </submittedName>
</protein>
<dbReference type="GO" id="GO:0003824">
    <property type="term" value="F:catalytic activity"/>
    <property type="evidence" value="ECO:0007669"/>
    <property type="project" value="InterPro"/>
</dbReference>
<dbReference type="Proteomes" id="UP001203852">
    <property type="component" value="Unassembled WGS sequence"/>
</dbReference>
<proteinExistence type="predicted"/>
<dbReference type="AlphaFoldDB" id="A0AAN6DZR2"/>
<feature type="transmembrane region" description="Helical" evidence="1">
    <location>
        <begin position="254"/>
        <end position="276"/>
    </location>
</feature>
<keyword evidence="1" id="KW-0472">Membrane</keyword>
<comment type="caution">
    <text evidence="3">The sequence shown here is derived from an EMBL/GenBank/DDBJ whole genome shotgun (WGS) entry which is preliminary data.</text>
</comment>
<feature type="domain" description="AB hydrolase-1" evidence="2">
    <location>
        <begin position="136"/>
        <end position="392"/>
    </location>
</feature>
<dbReference type="InterPro" id="IPR029058">
    <property type="entry name" value="AB_hydrolase_fold"/>
</dbReference>
<dbReference type="PANTHER" id="PTHR43689:SF28">
    <property type="entry name" value="HALOALKANE DEHALOGENASE FAMILY PROTEIN (AFU_ORTHOLOGUE AFUA_8G01700)"/>
    <property type="match status" value="1"/>
</dbReference>
<name>A0AAN6DZR2_9EURO</name>
<evidence type="ECO:0000259" key="2">
    <source>
        <dbReference type="Pfam" id="PF00561"/>
    </source>
</evidence>
<keyword evidence="1" id="KW-0812">Transmembrane</keyword>
<dbReference type="EMBL" id="MU404352">
    <property type="protein sequence ID" value="KAI1615256.1"/>
    <property type="molecule type" value="Genomic_DNA"/>
</dbReference>
<dbReference type="Pfam" id="PF00561">
    <property type="entry name" value="Abhydrolase_1"/>
    <property type="match status" value="1"/>
</dbReference>
<accession>A0AAN6DZR2</accession>
<evidence type="ECO:0000313" key="4">
    <source>
        <dbReference type="Proteomes" id="UP001203852"/>
    </source>
</evidence>
<dbReference type="Gene3D" id="3.40.50.1820">
    <property type="entry name" value="alpha/beta hydrolase"/>
    <property type="match status" value="1"/>
</dbReference>
<keyword evidence="1" id="KW-1133">Transmembrane helix</keyword>
<dbReference type="InterPro" id="IPR000073">
    <property type="entry name" value="AB_hydrolase_1"/>
</dbReference>
<organism evidence="3 4">
    <name type="scientific">Exophiala viscosa</name>
    <dbReference type="NCBI Taxonomy" id="2486360"/>
    <lineage>
        <taxon>Eukaryota</taxon>
        <taxon>Fungi</taxon>
        <taxon>Dikarya</taxon>
        <taxon>Ascomycota</taxon>
        <taxon>Pezizomycotina</taxon>
        <taxon>Eurotiomycetes</taxon>
        <taxon>Chaetothyriomycetidae</taxon>
        <taxon>Chaetothyriales</taxon>
        <taxon>Herpotrichiellaceae</taxon>
        <taxon>Exophiala</taxon>
    </lineage>
</organism>
<dbReference type="PRINTS" id="PR00412">
    <property type="entry name" value="EPOXHYDRLASE"/>
</dbReference>
<evidence type="ECO:0000313" key="3">
    <source>
        <dbReference type="EMBL" id="KAI1615256.1"/>
    </source>
</evidence>
<evidence type="ECO:0000256" key="1">
    <source>
        <dbReference type="SAM" id="Phobius"/>
    </source>
</evidence>
<dbReference type="PANTHER" id="PTHR43689">
    <property type="entry name" value="HYDROLASE"/>
    <property type="match status" value="1"/>
</dbReference>
<reference evidence="3" key="1">
    <citation type="journal article" date="2022" name="bioRxiv">
        <title>Deciphering the potential niche of two novel black yeast fungi from a biological soil crust based on their genomes, phenotypes, and melanin regulation.</title>
        <authorList>
            <consortium name="DOE Joint Genome Institute"/>
            <person name="Carr E.C."/>
            <person name="Barton Q."/>
            <person name="Grambo S."/>
            <person name="Sullivan M."/>
            <person name="Renfro C.M."/>
            <person name="Kuo A."/>
            <person name="Pangilinan J."/>
            <person name="Lipzen A."/>
            <person name="Keymanesh K."/>
            <person name="Savage E."/>
            <person name="Barry K."/>
            <person name="Grigoriev I.V."/>
            <person name="Riekhof W.R."/>
            <person name="Harris S.S."/>
        </authorList>
    </citation>
    <scope>NUCLEOTIDE SEQUENCE</scope>
    <source>
        <strain evidence="3">JF 03-4F</strain>
    </source>
</reference>
<gene>
    <name evidence="3" type="ORF">EDD36DRAFT_462772</name>
</gene>
<sequence>MLGLTAIQDVVLQQLFWTLTTLLHSTLLRLLFAINLLPVYCLRQAISVLPTATRKLPLILTRQGREKLVSQTEQYRIYEEEIAAKQYDGSYKFTPANVLPWAGRTSWPVNRKVFEICEINVRVTHTKPKATFGKAKPIVLLHGNPSWSYIWRRIIRHLTAVGYEVFAIDWLGHGTSDKPVNVSEISFELHMHTLRRVIEQLDLHDFYIAAHDWGGCVALCTIPTLPDSRHCAGLFLLNSFFPARPSDISTHYYLLYWIWFFSTGILGPLLPDSFVLRFMAPNISMKTASAYSAPYAQSMFKTKASISRFSHIVPGLPDWVYDLRSTYSWRVVEGWLGPEHFTNLNAQASLAERNRHVRGWWLGEFDDKSTRNAPEKVMILFGREDPLLPEFKMVLERYIGVSHIVRPADRGWLPGAGHYPMEQKPEEIAYCIAQLSES</sequence>